<dbReference type="GO" id="GO:0003677">
    <property type="term" value="F:DNA binding"/>
    <property type="evidence" value="ECO:0007669"/>
    <property type="project" value="UniProtKB-KW"/>
</dbReference>
<dbReference type="Pfam" id="PF09339">
    <property type="entry name" value="HTH_IclR"/>
    <property type="match status" value="1"/>
</dbReference>
<keyword evidence="7" id="KW-1185">Reference proteome</keyword>
<dbReference type="InterPro" id="IPR029016">
    <property type="entry name" value="GAF-like_dom_sf"/>
</dbReference>
<dbReference type="PANTHER" id="PTHR30136:SF24">
    <property type="entry name" value="HTH-TYPE TRANSCRIPTIONAL REPRESSOR ALLR"/>
    <property type="match status" value="1"/>
</dbReference>
<proteinExistence type="predicted"/>
<dbReference type="Pfam" id="PF01614">
    <property type="entry name" value="IclR_C"/>
    <property type="match status" value="1"/>
</dbReference>
<evidence type="ECO:0000259" key="4">
    <source>
        <dbReference type="PROSITE" id="PS51077"/>
    </source>
</evidence>
<feature type="domain" description="IclR-ED" evidence="5">
    <location>
        <begin position="71"/>
        <end position="214"/>
    </location>
</feature>
<sequence>MTTKPGDTSQTLGRGLDVLELVAASTEGLTPAQISTELGLSRTIVYRLVGTLVEHRLVRRNAEGLLTAGLGTVSLSQNIAPTLRNGSREVLEQLAEELGATAHLAIADGEEALAISVVEPRTTTFHLAYRPGSRTPLGVGALGRALLAAREGRAEVFESEGELIAGAKGVVASIPGSVGLACCVGVVTLAAADTSTWAPRIEAAARELGEILLG</sequence>
<dbReference type="RefSeq" id="WP_091025212.1">
    <property type="nucleotide sequence ID" value="NZ_BKAE01000006.1"/>
</dbReference>
<dbReference type="PROSITE" id="PS51077">
    <property type="entry name" value="HTH_ICLR"/>
    <property type="match status" value="1"/>
</dbReference>
<dbReference type="GO" id="GO:0003700">
    <property type="term" value="F:DNA-binding transcription factor activity"/>
    <property type="evidence" value="ECO:0007669"/>
    <property type="project" value="TreeGrafter"/>
</dbReference>
<reference evidence="6 7" key="1">
    <citation type="submission" date="2016-10" db="EMBL/GenBank/DDBJ databases">
        <authorList>
            <person name="de Groot N.N."/>
        </authorList>
    </citation>
    <scope>NUCLEOTIDE SEQUENCE [LARGE SCALE GENOMIC DNA]</scope>
    <source>
        <strain evidence="6 7">CGMCC 1.11147</strain>
    </source>
</reference>
<dbReference type="Gene3D" id="1.10.10.10">
    <property type="entry name" value="Winged helix-like DNA-binding domain superfamily/Winged helix DNA-binding domain"/>
    <property type="match status" value="1"/>
</dbReference>
<keyword evidence="3" id="KW-0804">Transcription</keyword>
<evidence type="ECO:0000259" key="5">
    <source>
        <dbReference type="PROSITE" id="PS51078"/>
    </source>
</evidence>
<dbReference type="OrthoDB" id="156285at2"/>
<keyword evidence="1" id="KW-0805">Transcription regulation</keyword>
<dbReference type="InterPro" id="IPR014757">
    <property type="entry name" value="Tscrpt_reg_IclR_C"/>
</dbReference>
<protein>
    <submittedName>
        <fullName evidence="6">IclR helix-turn-helix domain-containing protein</fullName>
    </submittedName>
</protein>
<dbReference type="InterPro" id="IPR050707">
    <property type="entry name" value="HTH_MetabolicPath_Reg"/>
</dbReference>
<feature type="domain" description="HTH iclR-type" evidence="4">
    <location>
        <begin position="9"/>
        <end position="70"/>
    </location>
</feature>
<evidence type="ECO:0000313" key="6">
    <source>
        <dbReference type="EMBL" id="SDN61655.1"/>
    </source>
</evidence>
<dbReference type="SMART" id="SM00346">
    <property type="entry name" value="HTH_ICLR"/>
    <property type="match status" value="1"/>
</dbReference>
<evidence type="ECO:0000313" key="7">
    <source>
        <dbReference type="Proteomes" id="UP000199004"/>
    </source>
</evidence>
<dbReference type="Proteomes" id="UP000199004">
    <property type="component" value="Unassembled WGS sequence"/>
</dbReference>
<dbReference type="PANTHER" id="PTHR30136">
    <property type="entry name" value="HELIX-TURN-HELIX TRANSCRIPTIONAL REGULATOR, ICLR FAMILY"/>
    <property type="match status" value="1"/>
</dbReference>
<dbReference type="Gene3D" id="3.30.450.40">
    <property type="match status" value="1"/>
</dbReference>
<dbReference type="GO" id="GO:0045892">
    <property type="term" value="P:negative regulation of DNA-templated transcription"/>
    <property type="evidence" value="ECO:0007669"/>
    <property type="project" value="TreeGrafter"/>
</dbReference>
<dbReference type="InterPro" id="IPR036388">
    <property type="entry name" value="WH-like_DNA-bd_sf"/>
</dbReference>
<organism evidence="6 7">
    <name type="scientific">Nocardioides szechwanensis</name>
    <dbReference type="NCBI Taxonomy" id="1005944"/>
    <lineage>
        <taxon>Bacteria</taxon>
        <taxon>Bacillati</taxon>
        <taxon>Actinomycetota</taxon>
        <taxon>Actinomycetes</taxon>
        <taxon>Propionibacteriales</taxon>
        <taxon>Nocardioidaceae</taxon>
        <taxon>Nocardioides</taxon>
    </lineage>
</organism>
<accession>A0A1H0CUY8</accession>
<keyword evidence="2" id="KW-0238">DNA-binding</keyword>
<dbReference type="InterPro" id="IPR005471">
    <property type="entry name" value="Tscrpt_reg_IclR_N"/>
</dbReference>
<evidence type="ECO:0000256" key="3">
    <source>
        <dbReference type="ARBA" id="ARBA00023163"/>
    </source>
</evidence>
<dbReference type="EMBL" id="FNIC01000003">
    <property type="protein sequence ID" value="SDN61655.1"/>
    <property type="molecule type" value="Genomic_DNA"/>
</dbReference>
<dbReference type="SUPFAM" id="SSF55781">
    <property type="entry name" value="GAF domain-like"/>
    <property type="match status" value="1"/>
</dbReference>
<evidence type="ECO:0000256" key="2">
    <source>
        <dbReference type="ARBA" id="ARBA00023125"/>
    </source>
</evidence>
<name>A0A1H0CUY8_9ACTN</name>
<dbReference type="STRING" id="1005944.SAMN05192576_2537"/>
<gene>
    <name evidence="6" type="ORF">SAMN05192576_2537</name>
</gene>
<dbReference type="PROSITE" id="PS51078">
    <property type="entry name" value="ICLR_ED"/>
    <property type="match status" value="1"/>
</dbReference>
<dbReference type="InterPro" id="IPR036390">
    <property type="entry name" value="WH_DNA-bd_sf"/>
</dbReference>
<dbReference type="SUPFAM" id="SSF46785">
    <property type="entry name" value="Winged helix' DNA-binding domain"/>
    <property type="match status" value="1"/>
</dbReference>
<evidence type="ECO:0000256" key="1">
    <source>
        <dbReference type="ARBA" id="ARBA00023015"/>
    </source>
</evidence>
<dbReference type="AlphaFoldDB" id="A0A1H0CUY8"/>